<reference evidence="3" key="2">
    <citation type="submission" date="2020-09" db="EMBL/GenBank/DDBJ databases">
        <authorList>
            <person name="Sun Q."/>
            <person name="Zhou Y."/>
        </authorList>
    </citation>
    <scope>NUCLEOTIDE SEQUENCE</scope>
    <source>
        <strain evidence="3">CGMCC 1.15454</strain>
    </source>
</reference>
<feature type="domain" description="SHOCT" evidence="1">
    <location>
        <begin position="148"/>
        <end position="175"/>
    </location>
</feature>
<gene>
    <name evidence="3" type="ORF">GCM10011409_18580</name>
</gene>
<evidence type="ECO:0000259" key="2">
    <source>
        <dbReference type="Pfam" id="PF14470"/>
    </source>
</evidence>
<name>A0A9W5X576_9BACI</name>
<dbReference type="InterPro" id="IPR018649">
    <property type="entry name" value="SHOCT"/>
</dbReference>
<comment type="caution">
    <text evidence="3">The sequence shown here is derived from an EMBL/GenBank/DDBJ whole genome shotgun (WGS) entry which is preliminary data.</text>
</comment>
<dbReference type="EMBL" id="BMJD01000012">
    <property type="protein sequence ID" value="GGB41348.1"/>
    <property type="molecule type" value="Genomic_DNA"/>
</dbReference>
<dbReference type="AlphaFoldDB" id="A0A9W5X576"/>
<feature type="domain" description="YokE-like PH" evidence="2">
    <location>
        <begin position="33"/>
        <end position="122"/>
    </location>
</feature>
<dbReference type="Pfam" id="PF14470">
    <property type="entry name" value="bPH_3"/>
    <property type="match status" value="1"/>
</dbReference>
<sequence>MNHQDVLDRFKEINVTDLFGTKKEVKELPNVIRENETIMYATSGFMENNTWLITCTDKRVLFLDKGMIYGLKQVEIPIEKINSVSHKKGLMFGTVIIHHGSDHMEINQINKATLNPLVEAINNEIENQKNKKDDKPYQSKEFSFSVADEIIKFKKLYDEGIITEGEFQEKKKELLES</sequence>
<evidence type="ECO:0000313" key="3">
    <source>
        <dbReference type="EMBL" id="GGB41348.1"/>
    </source>
</evidence>
<proteinExistence type="predicted"/>
<evidence type="ECO:0000259" key="1">
    <source>
        <dbReference type="Pfam" id="PF09851"/>
    </source>
</evidence>
<evidence type="ECO:0000313" key="4">
    <source>
        <dbReference type="Proteomes" id="UP000621492"/>
    </source>
</evidence>
<protein>
    <recommendedName>
        <fullName evidence="5">YokE-like PH domain-containing protein</fullName>
    </recommendedName>
</protein>
<dbReference type="InterPro" id="IPR039519">
    <property type="entry name" value="YokE-like_PH"/>
</dbReference>
<evidence type="ECO:0008006" key="5">
    <source>
        <dbReference type="Google" id="ProtNLM"/>
    </source>
</evidence>
<reference evidence="3" key="1">
    <citation type="journal article" date="2014" name="Int. J. Syst. Evol. Microbiol.">
        <title>Complete genome sequence of Corynebacterium casei LMG S-19264T (=DSM 44701T), isolated from a smear-ripened cheese.</title>
        <authorList>
            <consortium name="US DOE Joint Genome Institute (JGI-PGF)"/>
            <person name="Walter F."/>
            <person name="Albersmeier A."/>
            <person name="Kalinowski J."/>
            <person name="Ruckert C."/>
        </authorList>
    </citation>
    <scope>NUCLEOTIDE SEQUENCE</scope>
    <source>
        <strain evidence="3">CGMCC 1.15454</strain>
    </source>
</reference>
<keyword evidence="4" id="KW-1185">Reference proteome</keyword>
<dbReference type="RefSeq" id="WP_188724989.1">
    <property type="nucleotide sequence ID" value="NZ_BMJD01000012.1"/>
</dbReference>
<dbReference type="Pfam" id="PF09851">
    <property type="entry name" value="SHOCT"/>
    <property type="match status" value="1"/>
</dbReference>
<dbReference type="Proteomes" id="UP000621492">
    <property type="component" value="Unassembled WGS sequence"/>
</dbReference>
<organism evidence="3 4">
    <name type="scientific">Lentibacillus populi</name>
    <dbReference type="NCBI Taxonomy" id="1827502"/>
    <lineage>
        <taxon>Bacteria</taxon>
        <taxon>Bacillati</taxon>
        <taxon>Bacillota</taxon>
        <taxon>Bacilli</taxon>
        <taxon>Bacillales</taxon>
        <taxon>Bacillaceae</taxon>
        <taxon>Lentibacillus</taxon>
    </lineage>
</organism>
<accession>A0A9W5X576</accession>